<dbReference type="EMBL" id="JRHC01000004">
    <property type="protein sequence ID" value="KJF42897.1"/>
    <property type="molecule type" value="Genomic_DNA"/>
</dbReference>
<keyword evidence="17" id="KW-1185">Reference proteome</keyword>
<feature type="binding site" evidence="13">
    <location>
        <position position="219"/>
    </location>
    <ligand>
        <name>substrate</name>
    </ligand>
</feature>
<dbReference type="FunFam" id="3.20.20.70:FF:000030">
    <property type="entry name" value="Nicotinate-nucleotide pyrophosphorylase, carboxylating"/>
    <property type="match status" value="1"/>
</dbReference>
<gene>
    <name evidence="16" type="ORF">LH29_15930</name>
</gene>
<dbReference type="GO" id="GO:0009435">
    <property type="term" value="P:NAD+ biosynthetic process"/>
    <property type="evidence" value="ECO:0007669"/>
    <property type="project" value="UniProtKB-UniPathway"/>
</dbReference>
<dbReference type="InterPro" id="IPR027277">
    <property type="entry name" value="NadC/ModD"/>
</dbReference>
<evidence type="ECO:0000256" key="1">
    <source>
        <dbReference type="ARBA" id="ARBA00003237"/>
    </source>
</evidence>
<dbReference type="Gene3D" id="3.20.20.70">
    <property type="entry name" value="Aldolase class I"/>
    <property type="match status" value="1"/>
</dbReference>
<feature type="binding site" evidence="13">
    <location>
        <position position="158"/>
    </location>
    <ligand>
        <name>substrate</name>
    </ligand>
</feature>
<dbReference type="SUPFAM" id="SSF51690">
    <property type="entry name" value="Nicotinate/Quinolinate PRTase C-terminal domain-like"/>
    <property type="match status" value="1"/>
</dbReference>
<dbReference type="Proteomes" id="UP000032544">
    <property type="component" value="Unassembled WGS sequence"/>
</dbReference>
<dbReference type="PATRIC" id="fig|1544798.3.peg.3353"/>
<evidence type="ECO:0000256" key="3">
    <source>
        <dbReference type="ARBA" id="ARBA00009400"/>
    </source>
</evidence>
<keyword evidence="7 12" id="KW-0328">Glycosyltransferase</keyword>
<evidence type="ECO:0000256" key="12">
    <source>
        <dbReference type="PIRNR" id="PIRNR006250"/>
    </source>
</evidence>
<dbReference type="OrthoDB" id="9782546at2"/>
<evidence type="ECO:0000256" key="10">
    <source>
        <dbReference type="ARBA" id="ARBA00047445"/>
    </source>
</evidence>
<dbReference type="InterPro" id="IPR004393">
    <property type="entry name" value="NadC"/>
</dbReference>
<evidence type="ECO:0000256" key="4">
    <source>
        <dbReference type="ARBA" id="ARBA00011218"/>
    </source>
</evidence>
<proteinExistence type="inferred from homology"/>
<organism evidence="16 17">
    <name type="scientific">Draconibacterium sediminis</name>
    <dbReference type="NCBI Taxonomy" id="1544798"/>
    <lineage>
        <taxon>Bacteria</taxon>
        <taxon>Pseudomonadati</taxon>
        <taxon>Bacteroidota</taxon>
        <taxon>Bacteroidia</taxon>
        <taxon>Marinilabiliales</taxon>
        <taxon>Prolixibacteraceae</taxon>
        <taxon>Draconibacterium</taxon>
    </lineage>
</organism>
<evidence type="ECO:0000259" key="14">
    <source>
        <dbReference type="Pfam" id="PF01729"/>
    </source>
</evidence>
<dbReference type="Pfam" id="PF02749">
    <property type="entry name" value="QRPTase_N"/>
    <property type="match status" value="1"/>
</dbReference>
<evidence type="ECO:0000313" key="16">
    <source>
        <dbReference type="EMBL" id="KJF42897.1"/>
    </source>
</evidence>
<keyword evidence="8 12" id="KW-0808">Transferase</keyword>
<evidence type="ECO:0000256" key="6">
    <source>
        <dbReference type="ARBA" id="ARBA00022642"/>
    </source>
</evidence>
<dbReference type="InterPro" id="IPR037128">
    <property type="entry name" value="Quinolinate_PRibosylTase_N_sf"/>
</dbReference>
<comment type="catalytic activity">
    <reaction evidence="10">
        <text>nicotinate beta-D-ribonucleotide + CO2 + diphosphate = quinolinate + 5-phospho-alpha-D-ribose 1-diphosphate + 2 H(+)</text>
        <dbReference type="Rhea" id="RHEA:12733"/>
        <dbReference type="ChEBI" id="CHEBI:15378"/>
        <dbReference type="ChEBI" id="CHEBI:16526"/>
        <dbReference type="ChEBI" id="CHEBI:29959"/>
        <dbReference type="ChEBI" id="CHEBI:33019"/>
        <dbReference type="ChEBI" id="CHEBI:57502"/>
        <dbReference type="ChEBI" id="CHEBI:58017"/>
        <dbReference type="EC" id="2.4.2.19"/>
    </reaction>
</comment>
<evidence type="ECO:0000259" key="15">
    <source>
        <dbReference type="Pfam" id="PF02749"/>
    </source>
</evidence>
<feature type="binding site" evidence="13">
    <location>
        <begin position="134"/>
        <end position="136"/>
    </location>
    <ligand>
        <name>substrate</name>
    </ligand>
</feature>
<evidence type="ECO:0000256" key="7">
    <source>
        <dbReference type="ARBA" id="ARBA00022676"/>
    </source>
</evidence>
<protein>
    <recommendedName>
        <fullName evidence="11">Probable nicotinate-nucleotide pyrophosphorylase [carboxylating]</fullName>
        <ecNumber evidence="5">2.4.2.19</ecNumber>
    </recommendedName>
    <alternativeName>
        <fullName evidence="9">Quinolinate phosphoribosyltransferase [decarboxylating]</fullName>
    </alternativeName>
</protein>
<reference evidence="16 17" key="1">
    <citation type="submission" date="2014-09" db="EMBL/GenBank/DDBJ databases">
        <title>Draft Genome Sequence of Draconibacterium sp. JN14CK-3.</title>
        <authorList>
            <person name="Dong C."/>
            <person name="Lai Q."/>
            <person name="Shao Z."/>
        </authorList>
    </citation>
    <scope>NUCLEOTIDE SEQUENCE [LARGE SCALE GENOMIC DNA]</scope>
    <source>
        <strain evidence="16 17">JN14CK-3</strain>
    </source>
</reference>
<comment type="function">
    <text evidence="1">Involved in the catabolism of quinolinic acid (QA).</text>
</comment>
<comment type="pathway">
    <text evidence="2">Cofactor biosynthesis; NAD(+) biosynthesis; nicotinate D-ribonucleotide from quinolinate: step 1/1.</text>
</comment>
<dbReference type="SUPFAM" id="SSF54675">
    <property type="entry name" value="Nicotinate/Quinolinate PRTase N-terminal domain-like"/>
    <property type="match status" value="1"/>
</dbReference>
<dbReference type="InterPro" id="IPR002638">
    <property type="entry name" value="Quinolinate_PRibosylTrfase_C"/>
</dbReference>
<dbReference type="UniPathway" id="UPA00253">
    <property type="reaction ID" value="UER00331"/>
</dbReference>
<feature type="binding site" evidence="13">
    <location>
        <position position="101"/>
    </location>
    <ligand>
        <name>substrate</name>
    </ligand>
</feature>
<feature type="binding site" evidence="13">
    <location>
        <begin position="263"/>
        <end position="265"/>
    </location>
    <ligand>
        <name>substrate</name>
    </ligand>
</feature>
<dbReference type="GO" id="GO:0034213">
    <property type="term" value="P:quinolinate catabolic process"/>
    <property type="evidence" value="ECO:0007669"/>
    <property type="project" value="TreeGrafter"/>
</dbReference>
<evidence type="ECO:0000313" key="17">
    <source>
        <dbReference type="Proteomes" id="UP000032544"/>
    </source>
</evidence>
<dbReference type="InterPro" id="IPR022412">
    <property type="entry name" value="Quinolinate_PRibosylTrfase_N"/>
</dbReference>
<sequence length="281" mass="31322">MMDEKTLKSAEVLFDMAYAEDIGDGDITTNNLIDNNVIKTAQFVAKEEGVVAGLEVAEMVFRKFDKDLVWNVFIPDGSHVVPGDVIAEFKGNYRALLSGERKALNFLQRLSGIASYANLCMKEIEGTKVEILDTRKTLPGYRYLDKYAVRMGGASNHRFGLYDMVMIKDNHIQVAGSITKAVEAIRKKIPKSIKIEVETTTIDQVKEALAADVDIIMLDNMRSSMMKECVDIIDRRAKIEASGNMTIKRIRKVAHTGVDYISIGALTHSVKALDISQRIID</sequence>
<dbReference type="GO" id="GO:0004514">
    <property type="term" value="F:nicotinate-nucleotide diphosphorylase (carboxylating) activity"/>
    <property type="evidence" value="ECO:0007669"/>
    <property type="project" value="UniProtKB-EC"/>
</dbReference>
<dbReference type="FunFam" id="3.90.1170.20:FF:000001">
    <property type="entry name" value="Nicotinate-nucleotide diphosphorylase (Carboxylating)"/>
    <property type="match status" value="1"/>
</dbReference>
<name>A0A0D8J7P0_9BACT</name>
<accession>A0A0D8J7P0</accession>
<evidence type="ECO:0000256" key="13">
    <source>
        <dbReference type="PIRSR" id="PIRSR006250-1"/>
    </source>
</evidence>
<dbReference type="PANTHER" id="PTHR32179:SF3">
    <property type="entry name" value="NICOTINATE-NUCLEOTIDE PYROPHOSPHORYLASE [CARBOXYLATING]"/>
    <property type="match status" value="1"/>
</dbReference>
<evidence type="ECO:0000256" key="5">
    <source>
        <dbReference type="ARBA" id="ARBA00011944"/>
    </source>
</evidence>
<dbReference type="InterPro" id="IPR036068">
    <property type="entry name" value="Nicotinate_pribotase-like_C"/>
</dbReference>
<dbReference type="PANTHER" id="PTHR32179">
    <property type="entry name" value="NICOTINATE-NUCLEOTIDE PYROPHOSPHORYLASE [CARBOXYLATING]"/>
    <property type="match status" value="1"/>
</dbReference>
<comment type="caution">
    <text evidence="16">The sequence shown here is derived from an EMBL/GenBank/DDBJ whole genome shotgun (WGS) entry which is preliminary data.</text>
</comment>
<dbReference type="Gene3D" id="3.90.1170.20">
    <property type="entry name" value="Quinolinate phosphoribosyl transferase, N-terminal domain"/>
    <property type="match status" value="1"/>
</dbReference>
<evidence type="ECO:0000256" key="2">
    <source>
        <dbReference type="ARBA" id="ARBA00004893"/>
    </source>
</evidence>
<feature type="binding site" evidence="13">
    <location>
        <begin position="242"/>
        <end position="244"/>
    </location>
    <ligand>
        <name>substrate</name>
    </ligand>
</feature>
<dbReference type="GO" id="GO:0005737">
    <property type="term" value="C:cytoplasm"/>
    <property type="evidence" value="ECO:0007669"/>
    <property type="project" value="TreeGrafter"/>
</dbReference>
<dbReference type="PIRSF" id="PIRSF006250">
    <property type="entry name" value="NadC_ModD"/>
    <property type="match status" value="1"/>
</dbReference>
<dbReference type="STRING" id="1544798.LH29_15930"/>
<comment type="subunit">
    <text evidence="4">Hexamer formed by 3 homodimers.</text>
</comment>
<comment type="similarity">
    <text evidence="3 12">Belongs to the NadC/ModD family.</text>
</comment>
<evidence type="ECO:0000256" key="11">
    <source>
        <dbReference type="ARBA" id="ARBA00069173"/>
    </source>
</evidence>
<dbReference type="EC" id="2.4.2.19" evidence="5"/>
<feature type="domain" description="Quinolinate phosphoribosyl transferase C-terminal" evidence="14">
    <location>
        <begin position="113"/>
        <end position="276"/>
    </location>
</feature>
<feature type="binding site" evidence="13">
    <location>
        <position position="198"/>
    </location>
    <ligand>
        <name>substrate</name>
    </ligand>
</feature>
<evidence type="ECO:0000256" key="8">
    <source>
        <dbReference type="ARBA" id="ARBA00022679"/>
    </source>
</evidence>
<dbReference type="AlphaFoldDB" id="A0A0D8J7P0"/>
<dbReference type="NCBIfam" id="TIGR00078">
    <property type="entry name" value="nadC"/>
    <property type="match status" value="1"/>
</dbReference>
<dbReference type="RefSeq" id="WP_045031346.1">
    <property type="nucleotide sequence ID" value="NZ_CAJXKZ010000009.1"/>
</dbReference>
<dbReference type="Pfam" id="PF01729">
    <property type="entry name" value="QRPTase_C"/>
    <property type="match status" value="1"/>
</dbReference>
<feature type="domain" description="Quinolinate phosphoribosyl transferase N-terminal" evidence="15">
    <location>
        <begin position="26"/>
        <end position="111"/>
    </location>
</feature>
<keyword evidence="6" id="KW-0662">Pyridine nucleotide biosynthesis</keyword>
<dbReference type="InterPro" id="IPR013785">
    <property type="entry name" value="Aldolase_TIM"/>
</dbReference>
<dbReference type="CDD" id="cd01572">
    <property type="entry name" value="QPRTase"/>
    <property type="match status" value="1"/>
</dbReference>
<evidence type="ECO:0000256" key="9">
    <source>
        <dbReference type="ARBA" id="ARBA00033102"/>
    </source>
</evidence>
<feature type="binding site" evidence="13">
    <location>
        <position position="168"/>
    </location>
    <ligand>
        <name>substrate</name>
    </ligand>
</feature>